<sequence length="709" mass="80639">MLTFDRQQTHEIRSSHDTMPTLQEFENARRIIDFAIKQKVAKLAGVESNEIKDAIALSDVGLDSFLADELQSWINATFTATVEISEVLDSTNISELVNLATTKSLEPRKYPIQPFKPTSSISEKPSSIVSVIRKETPHFKKLPNLPLPTLESSLNTYLSSVQAISTEEEFIVTERIVSDFIKPGSLGQKLHQRLADRRDNPDIDCWLIDLYNNSCFLDRNTPLAPFSSFFYTHHLTSFQHGQAERAAVITVAARKFKDLYEAGKVKPEQLNGQDTCMSSLQWLFGTHRKPCIGPDQMEKYTEEDYIAVLRRGRLFKVPIKEQKEEVSFEKLKATFEAILEKVDTKISWSGILTADARDSWAKIRSDIEAISEGNKEFLRILEAASFLICLDDASPGTSSERAYHFHFGDGSNRWWDKGMQFAICSNGISGQLIEHTMIDASTVYPLNIFMTNEIMRHMPDASSSSDIDPVPSKEYIFNSNENIEIHINRVRKEYRDSCAGFEHRFLDYDGMGASLPRQKRFPLKSTFQIAVALASRMHFDYNPAFWDGVSLASFYRGRVDINQVTVPAVVAFCNSAYDESITVSARRKLLYNATKTHANSVTRAVRGRGFDRYMTSLRQMLKEDEPVPELFTDPVYLKSRPRKIMSHCHDTGMLEKGFALRDPDSVWVHFEVQDASVRFSITGQIGQTERFENKLKEALETVKNLLNSE</sequence>
<dbReference type="InterPro" id="IPR020806">
    <property type="entry name" value="PKS_PP-bd"/>
</dbReference>
<dbReference type="InterPro" id="IPR039551">
    <property type="entry name" value="Cho/carn_acyl_trans"/>
</dbReference>
<dbReference type="InterPro" id="IPR000542">
    <property type="entry name" value="Carn_acyl_trans"/>
</dbReference>
<protein>
    <submittedName>
        <fullName evidence="7">Mycocerosic acid synthase</fullName>
    </submittedName>
</protein>
<dbReference type="Gene3D" id="3.30.559.10">
    <property type="entry name" value="Chloramphenicol acetyltransferase-like domain"/>
    <property type="match status" value="1"/>
</dbReference>
<keyword evidence="2" id="KW-0596">Phosphopantetheine</keyword>
<dbReference type="PANTHER" id="PTHR22589:SF103">
    <property type="entry name" value="CARNITINE O-ACETYL-TRANSFERASE, ISOFORM A-RELATED"/>
    <property type="match status" value="1"/>
</dbReference>
<evidence type="ECO:0000256" key="2">
    <source>
        <dbReference type="ARBA" id="ARBA00022450"/>
    </source>
</evidence>
<dbReference type="PROSITE" id="PS50075">
    <property type="entry name" value="CARRIER"/>
    <property type="match status" value="1"/>
</dbReference>
<accession>A0ABR4P2A0</accession>
<comment type="caution">
    <text evidence="7">The sequence shown here is derived from an EMBL/GenBank/DDBJ whole genome shotgun (WGS) entry which is preliminary data.</text>
</comment>
<dbReference type="Gene3D" id="1.10.1200.10">
    <property type="entry name" value="ACP-like"/>
    <property type="match status" value="1"/>
</dbReference>
<gene>
    <name evidence="7" type="ORF">PVAG01_11438</name>
</gene>
<evidence type="ECO:0000259" key="6">
    <source>
        <dbReference type="PROSITE" id="PS50075"/>
    </source>
</evidence>
<dbReference type="InterPro" id="IPR023213">
    <property type="entry name" value="CAT-like_dom_sf"/>
</dbReference>
<dbReference type="Proteomes" id="UP001629113">
    <property type="component" value="Unassembled WGS sequence"/>
</dbReference>
<dbReference type="Gene3D" id="3.30.559.70">
    <property type="entry name" value="Choline/Carnitine o-acyltransferase, domain 2"/>
    <property type="match status" value="1"/>
</dbReference>
<dbReference type="SUPFAM" id="SSF52777">
    <property type="entry name" value="CoA-dependent acyltransferases"/>
    <property type="match status" value="2"/>
</dbReference>
<comment type="similarity">
    <text evidence="1">Belongs to the carnitine/choline acetyltransferase family.</text>
</comment>
<evidence type="ECO:0000313" key="7">
    <source>
        <dbReference type="EMBL" id="KAL3417438.1"/>
    </source>
</evidence>
<evidence type="ECO:0000256" key="4">
    <source>
        <dbReference type="ARBA" id="ARBA00022679"/>
    </source>
</evidence>
<keyword evidence="5" id="KW-0012">Acyltransferase</keyword>
<dbReference type="SMART" id="SM00823">
    <property type="entry name" value="PKS_PP"/>
    <property type="match status" value="1"/>
</dbReference>
<dbReference type="SUPFAM" id="SSF47336">
    <property type="entry name" value="ACP-like"/>
    <property type="match status" value="1"/>
</dbReference>
<dbReference type="EMBL" id="JBFCZG010000011">
    <property type="protein sequence ID" value="KAL3417438.1"/>
    <property type="molecule type" value="Genomic_DNA"/>
</dbReference>
<feature type="domain" description="Carrier" evidence="6">
    <location>
        <begin position="27"/>
        <end position="104"/>
    </location>
</feature>
<name>A0ABR4P2A0_9HELO</name>
<dbReference type="Pfam" id="PF00550">
    <property type="entry name" value="PP-binding"/>
    <property type="match status" value="1"/>
</dbReference>
<evidence type="ECO:0000256" key="1">
    <source>
        <dbReference type="ARBA" id="ARBA00005232"/>
    </source>
</evidence>
<dbReference type="PANTHER" id="PTHR22589">
    <property type="entry name" value="CARNITINE O-ACYLTRANSFERASE"/>
    <property type="match status" value="1"/>
</dbReference>
<proteinExistence type="inferred from homology"/>
<evidence type="ECO:0000256" key="5">
    <source>
        <dbReference type="ARBA" id="ARBA00023315"/>
    </source>
</evidence>
<evidence type="ECO:0000313" key="8">
    <source>
        <dbReference type="Proteomes" id="UP001629113"/>
    </source>
</evidence>
<keyword evidence="3" id="KW-0597">Phosphoprotein</keyword>
<dbReference type="InterPro" id="IPR009081">
    <property type="entry name" value="PP-bd_ACP"/>
</dbReference>
<dbReference type="InterPro" id="IPR042231">
    <property type="entry name" value="Cho/carn_acyl_trans_2"/>
</dbReference>
<evidence type="ECO:0000256" key="3">
    <source>
        <dbReference type="ARBA" id="ARBA00022553"/>
    </source>
</evidence>
<reference evidence="7 8" key="1">
    <citation type="submission" date="2024-06" db="EMBL/GenBank/DDBJ databases">
        <title>Complete genome of Phlyctema vagabunda strain 19-DSS-EL-015.</title>
        <authorList>
            <person name="Fiorenzani C."/>
        </authorList>
    </citation>
    <scope>NUCLEOTIDE SEQUENCE [LARGE SCALE GENOMIC DNA]</scope>
    <source>
        <strain evidence="7 8">19-DSS-EL-015</strain>
    </source>
</reference>
<organism evidence="7 8">
    <name type="scientific">Phlyctema vagabunda</name>
    <dbReference type="NCBI Taxonomy" id="108571"/>
    <lineage>
        <taxon>Eukaryota</taxon>
        <taxon>Fungi</taxon>
        <taxon>Dikarya</taxon>
        <taxon>Ascomycota</taxon>
        <taxon>Pezizomycotina</taxon>
        <taxon>Leotiomycetes</taxon>
        <taxon>Helotiales</taxon>
        <taxon>Dermateaceae</taxon>
        <taxon>Phlyctema</taxon>
    </lineage>
</organism>
<dbReference type="PROSITE" id="PS00439">
    <property type="entry name" value="ACYLTRANSF_C_1"/>
    <property type="match status" value="1"/>
</dbReference>
<dbReference type="InterPro" id="IPR036736">
    <property type="entry name" value="ACP-like_sf"/>
</dbReference>
<keyword evidence="8" id="KW-1185">Reference proteome</keyword>
<dbReference type="Pfam" id="PF00755">
    <property type="entry name" value="Carn_acyltransf"/>
    <property type="match status" value="1"/>
</dbReference>
<keyword evidence="4" id="KW-0808">Transferase</keyword>